<organism evidence="1 2">
    <name type="scientific">Tolypocladium paradoxum</name>
    <dbReference type="NCBI Taxonomy" id="94208"/>
    <lineage>
        <taxon>Eukaryota</taxon>
        <taxon>Fungi</taxon>
        <taxon>Dikarya</taxon>
        <taxon>Ascomycota</taxon>
        <taxon>Pezizomycotina</taxon>
        <taxon>Sordariomycetes</taxon>
        <taxon>Hypocreomycetidae</taxon>
        <taxon>Hypocreales</taxon>
        <taxon>Ophiocordycipitaceae</taxon>
        <taxon>Tolypocladium</taxon>
    </lineage>
</organism>
<reference evidence="1 2" key="1">
    <citation type="submission" date="2018-01" db="EMBL/GenBank/DDBJ databases">
        <title>Harnessing the power of phylogenomics to disentangle the directionality and signatures of interkingdom host jumping in the parasitic fungal genus Tolypocladium.</title>
        <authorList>
            <person name="Quandt C.A."/>
            <person name="Patterson W."/>
            <person name="Spatafora J.W."/>
        </authorList>
    </citation>
    <scope>NUCLEOTIDE SEQUENCE [LARGE SCALE GENOMIC DNA]</scope>
    <source>
        <strain evidence="1 2">NRBC 100945</strain>
    </source>
</reference>
<evidence type="ECO:0000313" key="2">
    <source>
        <dbReference type="Proteomes" id="UP000237481"/>
    </source>
</evidence>
<dbReference type="EMBL" id="PKSG01000260">
    <property type="protein sequence ID" value="POR37310.1"/>
    <property type="molecule type" value="Genomic_DNA"/>
</dbReference>
<feature type="non-terminal residue" evidence="1">
    <location>
        <position position="1"/>
    </location>
</feature>
<protein>
    <submittedName>
        <fullName evidence="1">Uncharacterized protein</fullName>
    </submittedName>
</protein>
<name>A0A2S4L4G3_9HYPO</name>
<dbReference type="AlphaFoldDB" id="A0A2S4L4G3"/>
<gene>
    <name evidence="1" type="ORF">TPAR_02484</name>
</gene>
<evidence type="ECO:0000313" key="1">
    <source>
        <dbReference type="EMBL" id="POR37310.1"/>
    </source>
</evidence>
<dbReference type="OrthoDB" id="10520272at2759"/>
<proteinExistence type="predicted"/>
<keyword evidence="2" id="KW-1185">Reference proteome</keyword>
<accession>A0A2S4L4G3</accession>
<dbReference type="Proteomes" id="UP000237481">
    <property type="component" value="Unassembled WGS sequence"/>
</dbReference>
<sequence length="155" mass="17005">PRPLSAVLPPAPAHLSPDFALLLLPAAAAADTAALDDEAAVLLAIFEYRRLEDLASLDTLTFAELYAAFANLPPLLQREAFERAPRRAAAFVHAVLRRWPDFLGETLRLRDMSTVLCAMRARLDGLLRCGALAEQVPYLVETTGLYGNVERYMAV</sequence>
<comment type="caution">
    <text evidence="1">The sequence shown here is derived from an EMBL/GenBank/DDBJ whole genome shotgun (WGS) entry which is preliminary data.</text>
</comment>